<comment type="caution">
    <text evidence="2">The sequence shown here is derived from an EMBL/GenBank/DDBJ whole genome shotgun (WGS) entry which is preliminary data.</text>
</comment>
<reference evidence="2 3" key="1">
    <citation type="submission" date="2019-06" db="EMBL/GenBank/DDBJ databases">
        <title>Sequencing the genomes of 1000 actinobacteria strains.</title>
        <authorList>
            <person name="Klenk H.-P."/>
        </authorList>
    </citation>
    <scope>NUCLEOTIDE SEQUENCE [LARGE SCALE GENOMIC DNA]</scope>
    <source>
        <strain evidence="2 3">DSM 45885</strain>
    </source>
</reference>
<sequence length="62" mass="6761">MQRNAWRTSSRSGNNGQCVEVRDRGAGVDVRDSKAPEAGLLSFTPAAWDAFVHTIKTNACRP</sequence>
<keyword evidence="3" id="KW-1185">Reference proteome</keyword>
<dbReference type="Proteomes" id="UP000317685">
    <property type="component" value="Unassembled WGS sequence"/>
</dbReference>
<feature type="domain" description="DUF397" evidence="1">
    <location>
        <begin position="5"/>
        <end position="56"/>
    </location>
</feature>
<evidence type="ECO:0000259" key="1">
    <source>
        <dbReference type="Pfam" id="PF04149"/>
    </source>
</evidence>
<dbReference type="EMBL" id="VIWZ01000001">
    <property type="protein sequence ID" value="TWG16407.1"/>
    <property type="molecule type" value="Genomic_DNA"/>
</dbReference>
<dbReference type="AlphaFoldDB" id="A0A561VXR4"/>
<dbReference type="GeneID" id="300127353"/>
<organism evidence="2 3">
    <name type="scientific">Micromonospora taraxaci</name>
    <dbReference type="NCBI Taxonomy" id="1316803"/>
    <lineage>
        <taxon>Bacteria</taxon>
        <taxon>Bacillati</taxon>
        <taxon>Actinomycetota</taxon>
        <taxon>Actinomycetes</taxon>
        <taxon>Micromonosporales</taxon>
        <taxon>Micromonosporaceae</taxon>
        <taxon>Micromonospora</taxon>
    </lineage>
</organism>
<proteinExistence type="predicted"/>
<dbReference type="Pfam" id="PF04149">
    <property type="entry name" value="DUF397"/>
    <property type="match status" value="1"/>
</dbReference>
<name>A0A561VXR4_9ACTN</name>
<dbReference type="InterPro" id="IPR007278">
    <property type="entry name" value="DUF397"/>
</dbReference>
<protein>
    <submittedName>
        <fullName evidence="2">Uncharacterized protein DUF397</fullName>
    </submittedName>
</protein>
<gene>
    <name evidence="2" type="ORF">FHU34_111743</name>
</gene>
<evidence type="ECO:0000313" key="2">
    <source>
        <dbReference type="EMBL" id="TWG16407.1"/>
    </source>
</evidence>
<evidence type="ECO:0000313" key="3">
    <source>
        <dbReference type="Proteomes" id="UP000317685"/>
    </source>
</evidence>
<dbReference type="RefSeq" id="WP_145779489.1">
    <property type="nucleotide sequence ID" value="NZ_VIWZ01000001.1"/>
</dbReference>
<dbReference type="OrthoDB" id="3430276at2"/>
<accession>A0A561VXR4</accession>